<organism evidence="1 2">
    <name type="scientific">Infirmifilum uzonense</name>
    <dbReference type="NCBI Taxonomy" id="1550241"/>
    <lineage>
        <taxon>Archaea</taxon>
        <taxon>Thermoproteota</taxon>
        <taxon>Thermoprotei</taxon>
        <taxon>Thermofilales</taxon>
        <taxon>Thermofilaceae</taxon>
        <taxon>Infirmifilum</taxon>
    </lineage>
</organism>
<evidence type="ECO:0000313" key="1">
    <source>
        <dbReference type="EMBL" id="AKG38299.1"/>
    </source>
</evidence>
<dbReference type="AlphaFoldDB" id="A0A0F7FGH2"/>
<reference evidence="1 2" key="1">
    <citation type="journal article" date="2015" name="Stand. Genomic Sci.">
        <title>Complete genome sequence of and proposal of Thermofilum uzonense sp. nov. a novel hyperthermophilic crenarchaeon and emended description of the genus Thermofilum.</title>
        <authorList>
            <person name="Toshchakov S.V."/>
            <person name="Korzhenkov A.A."/>
            <person name="Samarov N.I."/>
            <person name="Mazunin I.O."/>
            <person name="Mozhey O.I."/>
            <person name="Shmyr I.S."/>
            <person name="Derbikova K.S."/>
            <person name="Taranov E.A."/>
            <person name="Dominova I.N."/>
            <person name="Bonch-Osmolovskaya E.A."/>
            <person name="Patrushev M.V."/>
            <person name="Podosokorskaya O.A."/>
            <person name="Kublanov I.V."/>
        </authorList>
    </citation>
    <scope>NUCLEOTIDE SEQUENCE [LARGE SCALE GENOMIC DNA]</scope>
    <source>
        <strain evidence="1 2">1807-2</strain>
    </source>
</reference>
<gene>
    <name evidence="1" type="ORF">MA03_02015</name>
</gene>
<dbReference type="Proteomes" id="UP000067434">
    <property type="component" value="Chromosome"/>
</dbReference>
<dbReference type="HOGENOM" id="CLU_2461950_0_0_2"/>
<protein>
    <submittedName>
        <fullName evidence="1">Uncharacterized protein</fullName>
    </submittedName>
</protein>
<name>A0A0F7FGH2_9CREN</name>
<proteinExistence type="predicted"/>
<dbReference type="EMBL" id="CP009961">
    <property type="protein sequence ID" value="AKG38299.1"/>
    <property type="molecule type" value="Genomic_DNA"/>
</dbReference>
<dbReference type="KEGG" id="thf:MA03_02015"/>
<sequence>MVTRVKLDEVANKLLEVGREFEILCRQRKPECSEDNLRDRFDRILYEEVLSPLGAPRPYYEYTVYAKEGFLVRHYRIDAYYGMVFFRV</sequence>
<evidence type="ECO:0000313" key="2">
    <source>
        <dbReference type="Proteomes" id="UP000067434"/>
    </source>
</evidence>
<accession>A0A0F7FGH2</accession>
<keyword evidence="2" id="KW-1185">Reference proteome</keyword>